<accession>A0A0D2AN52</accession>
<feature type="signal peptide" evidence="1">
    <location>
        <begin position="1"/>
        <end position="21"/>
    </location>
</feature>
<dbReference type="VEuPathDB" id="FungiDB:PV09_01848"/>
<dbReference type="Proteomes" id="UP000053259">
    <property type="component" value="Unassembled WGS sequence"/>
</dbReference>
<dbReference type="STRING" id="253628.A0A0D2AN52"/>
<gene>
    <name evidence="2" type="ORF">PV09_01848</name>
</gene>
<dbReference type="HOGENOM" id="CLU_096545_0_0_1"/>
<dbReference type="OrthoDB" id="5597238at2759"/>
<proteinExistence type="predicted"/>
<organism evidence="2 3">
    <name type="scientific">Verruconis gallopava</name>
    <dbReference type="NCBI Taxonomy" id="253628"/>
    <lineage>
        <taxon>Eukaryota</taxon>
        <taxon>Fungi</taxon>
        <taxon>Dikarya</taxon>
        <taxon>Ascomycota</taxon>
        <taxon>Pezizomycotina</taxon>
        <taxon>Dothideomycetes</taxon>
        <taxon>Pleosporomycetidae</taxon>
        <taxon>Venturiales</taxon>
        <taxon>Sympoventuriaceae</taxon>
        <taxon>Verruconis</taxon>
    </lineage>
</organism>
<evidence type="ECO:0000256" key="1">
    <source>
        <dbReference type="SAM" id="SignalP"/>
    </source>
</evidence>
<dbReference type="EMBL" id="KN847532">
    <property type="protein sequence ID" value="KIW07945.1"/>
    <property type="molecule type" value="Genomic_DNA"/>
</dbReference>
<sequence>MKAIFALFIAAAAAQTTTSTALTPQQSCLNACAPSDVTCQAICVGVPHPGDAQMNSTTQCVAQCDQGDGSAAASEAYAKCRDGCISSYIILSGTAAPGGSYTTAVPPGVSTTAAAAEASGSAAGSAAATEASATASQTGTSASGSASAASSTSKNAGNSLAYAQYGVTGGLTGLFLGAFALL</sequence>
<feature type="chain" id="PRO_5002238452" description="Extracellular membrane protein CFEM domain-containing protein" evidence="1">
    <location>
        <begin position="22"/>
        <end position="182"/>
    </location>
</feature>
<evidence type="ECO:0000313" key="2">
    <source>
        <dbReference type="EMBL" id="KIW07945.1"/>
    </source>
</evidence>
<dbReference type="InParanoid" id="A0A0D2AN52"/>
<name>A0A0D2AN52_9PEZI</name>
<evidence type="ECO:0000313" key="3">
    <source>
        <dbReference type="Proteomes" id="UP000053259"/>
    </source>
</evidence>
<reference evidence="2 3" key="1">
    <citation type="submission" date="2015-01" db="EMBL/GenBank/DDBJ databases">
        <title>The Genome Sequence of Ochroconis gallopava CBS43764.</title>
        <authorList>
            <consortium name="The Broad Institute Genomics Platform"/>
            <person name="Cuomo C."/>
            <person name="de Hoog S."/>
            <person name="Gorbushina A."/>
            <person name="Stielow B."/>
            <person name="Teixiera M."/>
            <person name="Abouelleil A."/>
            <person name="Chapman S.B."/>
            <person name="Priest M."/>
            <person name="Young S.K."/>
            <person name="Wortman J."/>
            <person name="Nusbaum C."/>
            <person name="Birren B."/>
        </authorList>
    </citation>
    <scope>NUCLEOTIDE SEQUENCE [LARGE SCALE GENOMIC DNA]</scope>
    <source>
        <strain evidence="2 3">CBS 43764</strain>
    </source>
</reference>
<evidence type="ECO:0008006" key="4">
    <source>
        <dbReference type="Google" id="ProtNLM"/>
    </source>
</evidence>
<dbReference type="GeneID" id="27309821"/>
<protein>
    <recommendedName>
        <fullName evidence="4">Extracellular membrane protein CFEM domain-containing protein</fullName>
    </recommendedName>
</protein>
<keyword evidence="3" id="KW-1185">Reference proteome</keyword>
<dbReference type="RefSeq" id="XP_016217814.1">
    <property type="nucleotide sequence ID" value="XM_016354802.1"/>
</dbReference>
<dbReference type="AlphaFoldDB" id="A0A0D2AN52"/>
<keyword evidence="1" id="KW-0732">Signal</keyword>